<keyword evidence="1" id="KW-0479">Metal-binding</keyword>
<dbReference type="InterPro" id="IPR039537">
    <property type="entry name" value="Retrotran_Ty1/copia-like"/>
</dbReference>
<feature type="compositionally biased region" description="Acidic residues" evidence="3">
    <location>
        <begin position="1676"/>
        <end position="1702"/>
    </location>
</feature>
<feature type="region of interest" description="Disordered" evidence="3">
    <location>
        <begin position="658"/>
        <end position="691"/>
    </location>
</feature>
<feature type="region of interest" description="Disordered" evidence="3">
    <location>
        <begin position="1954"/>
        <end position="1983"/>
    </location>
</feature>
<dbReference type="InterPro" id="IPR012337">
    <property type="entry name" value="RNaseH-like_sf"/>
</dbReference>
<dbReference type="PROSITE" id="PS50994">
    <property type="entry name" value="INTEGRASE"/>
    <property type="match status" value="1"/>
</dbReference>
<feature type="compositionally biased region" description="Pro residues" evidence="3">
    <location>
        <begin position="546"/>
        <end position="559"/>
    </location>
</feature>
<organism evidence="5">
    <name type="scientific">Tanacetum cinerariifolium</name>
    <name type="common">Dalmatian daisy</name>
    <name type="synonym">Chrysanthemum cinerariifolium</name>
    <dbReference type="NCBI Taxonomy" id="118510"/>
    <lineage>
        <taxon>Eukaryota</taxon>
        <taxon>Viridiplantae</taxon>
        <taxon>Streptophyta</taxon>
        <taxon>Embryophyta</taxon>
        <taxon>Tracheophyta</taxon>
        <taxon>Spermatophyta</taxon>
        <taxon>Magnoliopsida</taxon>
        <taxon>eudicotyledons</taxon>
        <taxon>Gunneridae</taxon>
        <taxon>Pentapetalae</taxon>
        <taxon>asterids</taxon>
        <taxon>campanulids</taxon>
        <taxon>Asterales</taxon>
        <taxon>Asteraceae</taxon>
        <taxon>Asteroideae</taxon>
        <taxon>Anthemideae</taxon>
        <taxon>Anthemidinae</taxon>
        <taxon>Tanacetum</taxon>
    </lineage>
</organism>
<dbReference type="SUPFAM" id="SSF53098">
    <property type="entry name" value="Ribonuclease H-like"/>
    <property type="match status" value="1"/>
</dbReference>
<evidence type="ECO:0000259" key="4">
    <source>
        <dbReference type="PROSITE" id="PS50994"/>
    </source>
</evidence>
<dbReference type="Gene3D" id="3.30.420.10">
    <property type="entry name" value="Ribonuclease H-like superfamily/Ribonuclease H"/>
    <property type="match status" value="1"/>
</dbReference>
<dbReference type="InterPro" id="IPR036397">
    <property type="entry name" value="RNaseH_sf"/>
</dbReference>
<dbReference type="GO" id="GO:0003676">
    <property type="term" value="F:nucleic acid binding"/>
    <property type="evidence" value="ECO:0007669"/>
    <property type="project" value="InterPro"/>
</dbReference>
<feature type="compositionally biased region" description="Polar residues" evidence="3">
    <location>
        <begin position="585"/>
        <end position="594"/>
    </location>
</feature>
<keyword evidence="2" id="KW-0378">Hydrolase</keyword>
<dbReference type="PANTHER" id="PTHR42648">
    <property type="entry name" value="TRANSPOSASE, PUTATIVE-RELATED"/>
    <property type="match status" value="1"/>
</dbReference>
<feature type="compositionally biased region" description="Basic and acidic residues" evidence="3">
    <location>
        <begin position="1201"/>
        <end position="1211"/>
    </location>
</feature>
<feature type="compositionally biased region" description="Basic and acidic residues" evidence="3">
    <location>
        <begin position="658"/>
        <end position="682"/>
    </location>
</feature>
<dbReference type="CDD" id="cd09272">
    <property type="entry name" value="RNase_HI_RT_Ty1"/>
    <property type="match status" value="1"/>
</dbReference>
<reference evidence="5" key="1">
    <citation type="journal article" date="2019" name="Sci. Rep.">
        <title>Draft genome of Tanacetum cinerariifolium, the natural source of mosquito coil.</title>
        <authorList>
            <person name="Yamashiro T."/>
            <person name="Shiraishi A."/>
            <person name="Satake H."/>
            <person name="Nakayama K."/>
        </authorList>
    </citation>
    <scope>NUCLEOTIDE SEQUENCE</scope>
</reference>
<feature type="region of interest" description="Disordered" evidence="3">
    <location>
        <begin position="156"/>
        <end position="183"/>
    </location>
</feature>
<dbReference type="GO" id="GO:0016787">
    <property type="term" value="F:hydrolase activity"/>
    <property type="evidence" value="ECO:0007669"/>
    <property type="project" value="UniProtKB-KW"/>
</dbReference>
<dbReference type="InterPro" id="IPR057670">
    <property type="entry name" value="SH3_retrovirus"/>
</dbReference>
<gene>
    <name evidence="5" type="ORF">Tci_038120</name>
</gene>
<evidence type="ECO:0000256" key="1">
    <source>
        <dbReference type="ARBA" id="ARBA00022723"/>
    </source>
</evidence>
<dbReference type="InterPro" id="IPR013103">
    <property type="entry name" value="RVT_2"/>
</dbReference>
<dbReference type="PANTHER" id="PTHR42648:SF32">
    <property type="entry name" value="RIBONUCLEASE H-LIKE DOMAIN, GAG-PRE-INTEGRASE DOMAIN PROTEIN-RELATED"/>
    <property type="match status" value="1"/>
</dbReference>
<dbReference type="Pfam" id="PF25597">
    <property type="entry name" value="SH3_retrovirus"/>
    <property type="match status" value="1"/>
</dbReference>
<feature type="region of interest" description="Disordered" evidence="3">
    <location>
        <begin position="1657"/>
        <end position="1713"/>
    </location>
</feature>
<dbReference type="InterPro" id="IPR001584">
    <property type="entry name" value="Integrase_cat-core"/>
</dbReference>
<feature type="domain" description="Integrase catalytic" evidence="4">
    <location>
        <begin position="918"/>
        <end position="1088"/>
    </location>
</feature>
<dbReference type="GO" id="GO:0046872">
    <property type="term" value="F:metal ion binding"/>
    <property type="evidence" value="ECO:0007669"/>
    <property type="project" value="UniProtKB-KW"/>
</dbReference>
<accession>A0A6L2M0R2</accession>
<evidence type="ECO:0000313" key="5">
    <source>
        <dbReference type="EMBL" id="GEU66142.1"/>
    </source>
</evidence>
<dbReference type="GO" id="GO:0015074">
    <property type="term" value="P:DNA integration"/>
    <property type="evidence" value="ECO:0007669"/>
    <property type="project" value="InterPro"/>
</dbReference>
<comment type="caution">
    <text evidence="5">The sequence shown here is derived from an EMBL/GenBank/DDBJ whole genome shotgun (WGS) entry which is preliminary data.</text>
</comment>
<feature type="region of interest" description="Disordered" evidence="3">
    <location>
        <begin position="1761"/>
        <end position="1792"/>
    </location>
</feature>
<proteinExistence type="predicted"/>
<dbReference type="EMBL" id="BKCJ010005330">
    <property type="protein sequence ID" value="GEU66142.1"/>
    <property type="molecule type" value="Genomic_DNA"/>
</dbReference>
<evidence type="ECO:0000256" key="3">
    <source>
        <dbReference type="SAM" id="MobiDB-lite"/>
    </source>
</evidence>
<evidence type="ECO:0000256" key="2">
    <source>
        <dbReference type="ARBA" id="ARBA00022801"/>
    </source>
</evidence>
<name>A0A6L2M0R2_TANCI</name>
<feature type="region of interest" description="Disordered" evidence="3">
    <location>
        <begin position="526"/>
        <end position="594"/>
    </location>
</feature>
<feature type="region of interest" description="Disordered" evidence="3">
    <location>
        <begin position="1199"/>
        <end position="1242"/>
    </location>
</feature>
<protein>
    <recommendedName>
        <fullName evidence="4">Integrase catalytic domain-containing protein</fullName>
    </recommendedName>
</protein>
<feature type="compositionally biased region" description="Acidic residues" evidence="3">
    <location>
        <begin position="1212"/>
        <end position="1222"/>
    </location>
</feature>
<feature type="compositionally biased region" description="Low complexity" evidence="3">
    <location>
        <begin position="560"/>
        <end position="576"/>
    </location>
</feature>
<dbReference type="Pfam" id="PF07727">
    <property type="entry name" value="RVT_2"/>
    <property type="match status" value="1"/>
</dbReference>
<sequence length="1983" mass="223058">MYCDSKSAIAISCNPVQHSRTKHINIRYHFVKEHVERGTIEHYFVGTEYQLADLFTKALPRESINFIEESMGTYTASGNSLLAVGMPCAFYSQHAHLLILSIRYVGKDGRESFGMPIPNALLTNEIKGAPYYREYQEHVAKYQQYLDAKHGKAAEGGAIESSKATKETTDEPSPAKRSKGGLVRKIRKPVSSLKLADEPNAEDVPVEEPAYNKKEANLQWDLELSLKEQAEQTQGLARSMVIREPDSGRIQPLPDVQGKGKEKRHTPMLAEAFGPAESPSLDTELALTDKPMDLEATDASTIQNPEKMDEEFTTTAYPSVQENLKLPFEEQEEDPGKTNAEVEVQSMVLVPIHQDTSSVPLMTTMTIDLTFSQSGAPLPTSTTTTSIVMTTNIPPPPQPQQSSADQTLLQHIDELKQHMASLLQHNLALEERLDKHGSRLYKFKNINIPHQVSKAVDEIITDAVDWTMHVPLRARFNDLPTIDMKEILQQRMFKSKSYKAHEDHKKLYDALEKSLECDYSDQLLLDLDEPRQKKRKRRNVPRTPSGSPPPQPSPPPPPAGASGAPGTSGESGSSQLPLPPPPPSTGTYGATQQQGSEAPCLSKFAASAPYSMACSTFDTRYESADVSRTQELSPMDSPIQDDSIPDEQIHLFDDEVSRNDQLPKADSRKDWWKPLPEEERPATPEPAWTIPSSNVSDVKNNWATALASTYVTPAKNSLLAKTRDMTNFLNWYYHQVDWTNLKGDQVRVDVNRLLPLGGSLVHVTIQSKFFFNKDLEYLRHRGKGSSHALSISKIKAASYLDFSLELLILEQIHASSSCRKEVKSTMRILSVVRIKAYFRYGYDYLSKIVLRRANFSEHTITEKDFKNLHPSDFEDLNLLLLQGHLDHLPGSDKQMLFTAVKLWTQKLVIRQRVKDFQLIVFPVNNNERKIMRFKEIYKFSDGILTWILEALAYRVKEFKVKWLKLATKDDTSEILKNFIKEIENIVDKKVKIIRCDNEIEFKNKIMDDFCREKCIKREYSVARTPRQNRVAERRNKTLIEAARTMLADSKLPTTFWAEAVSTACYVQNRVLIVKPHNKTPYELFRGKFDGKSDEGFFVGYSLSSKAFRVYNTRTRKVEENLHIGFLENKPMIEGNGPKWLFNTNSLTQSMNYVPVAAGTFLNESAGTQGDLNAGTSSGKEATSQDYIVMPIWKDASYFDTPSKDVENGTHNEDDDNDKSEDDSSPKEVNAAEQHVNTTSLEVNTDHFELNIVDPSLNTASSSDPHSPTEMFKLGANDTLEATHVEFFSDRIAPEVNLGSIPNSYGVPTTLYTIIHKYHPIKNVIGEVQSSIQIRRMTKPTFEKGFLNVVYEEKTHVTLNTYLYDCFLSQIEPTSIAKALSDSSWVKAMQEELLNKARLVAQGHRQEEGIDYEEVFALVVKALYGLHQAPRAWYDTLANYLLSNGFQRGKIDPTLFIKKQKRDIFLVQIYADDIIFGSINKELCTAFKKLTKDKFQISSMGELTLFLGLQVTQKEDGIFISQDKYVNKILKKFNYSNVKSASTPIDLEKPLVNIGDANDVDVHIYRYMIGSLMNLTSSRPDIMFAVNKARADMSSASSAVTYTSVYTDSKPGRVFWGADEELLDGGSSQLHGPDFVPEPIYPKYIPLEDEHILPYEEQPLPPVVSPTTESPGYVPESDPEEDPKEYDVDDEDEDEEDEEEEEEHLASADSAVVIPTDELTSISLPLEVKVERLLAMPTPPPSPFTSLSSPSAGERLARCTAPSALPSPLLPPSLYPPPPVDRRDGIPESEQPPRKRLCLSTLGSRYKVEESSMRGRGVDYGFADTVEAGMRHRGIGEVGYGIRDTWIDSVEAVPEMAPTTLEGVNTRVTELAELHEHDTQHIYALLEDAQDGDNMDHGGRGLCCPRGLDSFGRVKPDRLRETDRMRQSQIVETLRVMRDMRREIGDMQAELLALRGQPRRAGQPGGDARVPNHQDAPMDADSHI</sequence>
<feature type="compositionally biased region" description="Pro residues" evidence="3">
    <location>
        <begin position="1767"/>
        <end position="1778"/>
    </location>
</feature>